<dbReference type="GO" id="GO:0019867">
    <property type="term" value="C:outer membrane"/>
    <property type="evidence" value="ECO:0007669"/>
    <property type="project" value="InterPro"/>
</dbReference>
<gene>
    <name evidence="2" type="ORF">LCGC14_0963600</name>
</gene>
<dbReference type="EMBL" id="LAZR01003501">
    <property type="protein sequence ID" value="KKN17647.1"/>
    <property type="molecule type" value="Genomic_DNA"/>
</dbReference>
<name>A0A0F9NZS7_9ZZZZ</name>
<proteinExistence type="predicted"/>
<evidence type="ECO:0000313" key="2">
    <source>
        <dbReference type="EMBL" id="KKN17647.1"/>
    </source>
</evidence>
<evidence type="ECO:0000259" key="1">
    <source>
        <dbReference type="Pfam" id="PF06725"/>
    </source>
</evidence>
<dbReference type="Pfam" id="PF06725">
    <property type="entry name" value="3D"/>
    <property type="match status" value="1"/>
</dbReference>
<protein>
    <recommendedName>
        <fullName evidence="1">3D domain-containing protein</fullName>
    </recommendedName>
</protein>
<sequence>MNVELRRNLAFIISIPVLIFFAPLLVSSANSQANTAGGLLDPRAQAVDKVVLHDTIATVDNSLPVSHGQETKTGVVTAYSCDGLTTPEEILMNCPSLFSGEPKTADGTAPEPYKTIACDPANMGRTFDLEGVGQVRCTDTGGAIKGAGRFDLYVADVQEARDWGVKRINYQWIGGK</sequence>
<dbReference type="CDD" id="cd14667">
    <property type="entry name" value="3D_containing_proteins"/>
    <property type="match status" value="1"/>
</dbReference>
<dbReference type="InterPro" id="IPR010611">
    <property type="entry name" value="3D_dom"/>
</dbReference>
<organism evidence="2">
    <name type="scientific">marine sediment metagenome</name>
    <dbReference type="NCBI Taxonomy" id="412755"/>
    <lineage>
        <taxon>unclassified sequences</taxon>
        <taxon>metagenomes</taxon>
        <taxon>ecological metagenomes</taxon>
    </lineage>
</organism>
<dbReference type="InterPro" id="IPR036908">
    <property type="entry name" value="RlpA-like_sf"/>
</dbReference>
<reference evidence="2" key="1">
    <citation type="journal article" date="2015" name="Nature">
        <title>Complex archaea that bridge the gap between prokaryotes and eukaryotes.</title>
        <authorList>
            <person name="Spang A."/>
            <person name="Saw J.H."/>
            <person name="Jorgensen S.L."/>
            <person name="Zaremba-Niedzwiedzka K."/>
            <person name="Martijn J."/>
            <person name="Lind A.E."/>
            <person name="van Eijk R."/>
            <person name="Schleper C."/>
            <person name="Guy L."/>
            <person name="Ettema T.J."/>
        </authorList>
    </citation>
    <scope>NUCLEOTIDE SEQUENCE</scope>
</reference>
<accession>A0A0F9NZS7</accession>
<comment type="caution">
    <text evidence="2">The sequence shown here is derived from an EMBL/GenBank/DDBJ whole genome shotgun (WGS) entry which is preliminary data.</text>
</comment>
<dbReference type="GO" id="GO:0009254">
    <property type="term" value="P:peptidoglycan turnover"/>
    <property type="evidence" value="ECO:0007669"/>
    <property type="project" value="InterPro"/>
</dbReference>
<dbReference type="AlphaFoldDB" id="A0A0F9NZS7"/>
<dbReference type="GO" id="GO:0004553">
    <property type="term" value="F:hydrolase activity, hydrolyzing O-glycosyl compounds"/>
    <property type="evidence" value="ECO:0007669"/>
    <property type="project" value="InterPro"/>
</dbReference>
<dbReference type="InterPro" id="IPR059180">
    <property type="entry name" value="3D_YorM"/>
</dbReference>
<dbReference type="Gene3D" id="2.40.40.10">
    <property type="entry name" value="RlpA-like domain"/>
    <property type="match status" value="1"/>
</dbReference>
<feature type="domain" description="3D" evidence="1">
    <location>
        <begin position="114"/>
        <end position="166"/>
    </location>
</feature>